<comment type="caution">
    <text evidence="3">The sequence shown here is derived from an EMBL/GenBank/DDBJ whole genome shotgun (WGS) entry which is preliminary data.</text>
</comment>
<keyword evidence="2" id="KW-0812">Transmembrane</keyword>
<keyword evidence="2" id="KW-0472">Membrane</keyword>
<gene>
    <name evidence="3" type="ORF">NGTWS1702_15290</name>
</gene>
<feature type="compositionally biased region" description="Basic and acidic residues" evidence="1">
    <location>
        <begin position="483"/>
        <end position="506"/>
    </location>
</feature>
<evidence type="ECO:0000313" key="4">
    <source>
        <dbReference type="Proteomes" id="UP001060504"/>
    </source>
</evidence>
<organism evidence="3 4">
    <name type="scientific">Mycolicibacterium cyprinidarum</name>
    <dbReference type="NCBI Taxonomy" id="2860311"/>
    <lineage>
        <taxon>Bacteria</taxon>
        <taxon>Bacillati</taxon>
        <taxon>Actinomycetota</taxon>
        <taxon>Actinomycetes</taxon>
        <taxon>Mycobacteriales</taxon>
        <taxon>Mycobacteriaceae</taxon>
        <taxon>Mycolicibacterium</taxon>
    </lineage>
</organism>
<accession>A0ABQ4VAK7</accession>
<dbReference type="InterPro" id="IPR025519">
    <property type="entry name" value="DUF4407"/>
</dbReference>
<evidence type="ECO:0000256" key="2">
    <source>
        <dbReference type="SAM" id="Phobius"/>
    </source>
</evidence>
<sequence>MCAHAAAEPSLDLRWVSRAITLLYGVLAALVAGLALAAATNWSSLAVASSAVVFGVLVAVVTRIAASGPIHGWTALTGRAAIAVAVGVVVGELAVLAVFTGAIDRSLDETAARSADAVPAVVQASTELAQSRAARADLDVAIDQSRVRLDEALVVARCEYNPSSDCPQTRITGLPGRGPETRTANELLADARQELDTSLGIRERRAPELDAAIVDDERMLANARAVAGSAADRSLGARWVAMNDHTLAGPGPFLLRLVTVAFFVLLSLLPLILTRWRGETVDDWRAAARAEREHAEIKADTAIAVKRTEVRQTAEILWAEQQLASARLAIEAQHEIDRAHHRRRVAHALEVSTPTAPQPEELTAAVSEPKALDAKASPPQSAGTEKHLPAPVETAVAKRDQPSLIPDLPDLTRSAVRWIRPFVPPIVAKAIDTTAHPVRTARQVFEEVEEIHFSLRRTHTVTVHSEDSPQAPPAHEVSGDDEDTRRLVESSVVRDEYLGTRTDSPRDALSGSAQDIRLAAGGRRELSEPTGVRQLPPGE</sequence>
<proteinExistence type="predicted"/>
<feature type="transmembrane region" description="Helical" evidence="2">
    <location>
        <begin position="45"/>
        <end position="66"/>
    </location>
</feature>
<dbReference type="EMBL" id="BPRH01001613">
    <property type="protein sequence ID" value="GJF14040.1"/>
    <property type="molecule type" value="Genomic_DNA"/>
</dbReference>
<reference evidence="3 4" key="1">
    <citation type="submission" date="2021-08" db="EMBL/GenBank/DDBJ databases">
        <title>Draft genome sequence of Mycolicibacterium sp. NGTWS1702 strain.</title>
        <authorList>
            <person name="Matsumoto M."/>
            <person name="Tang B.C.C."/>
            <person name="Machida Y."/>
            <person name="Matoyama H."/>
            <person name="Kishihara T."/>
            <person name="Sato S."/>
            <person name="Kondo I."/>
            <person name="Sano M."/>
            <person name="Kato G."/>
        </authorList>
    </citation>
    <scope>NUCLEOTIDE SEQUENCE [LARGE SCALE GENOMIC DNA]</scope>
    <source>
        <strain evidence="3 4">NGTWSNA01</strain>
    </source>
</reference>
<feature type="transmembrane region" description="Helical" evidence="2">
    <location>
        <begin position="253"/>
        <end position="273"/>
    </location>
</feature>
<dbReference type="Proteomes" id="UP001060504">
    <property type="component" value="Unassembled WGS sequence"/>
</dbReference>
<keyword evidence="2" id="KW-1133">Transmembrane helix</keyword>
<evidence type="ECO:0000256" key="1">
    <source>
        <dbReference type="SAM" id="MobiDB-lite"/>
    </source>
</evidence>
<feature type="transmembrane region" description="Helical" evidence="2">
    <location>
        <begin position="78"/>
        <end position="103"/>
    </location>
</feature>
<keyword evidence="4" id="KW-1185">Reference proteome</keyword>
<dbReference type="Pfam" id="PF14362">
    <property type="entry name" value="DUF4407"/>
    <property type="match status" value="1"/>
</dbReference>
<evidence type="ECO:0000313" key="3">
    <source>
        <dbReference type="EMBL" id="GJF14040.1"/>
    </source>
</evidence>
<feature type="transmembrane region" description="Helical" evidence="2">
    <location>
        <begin position="21"/>
        <end position="39"/>
    </location>
</feature>
<feature type="region of interest" description="Disordered" evidence="1">
    <location>
        <begin position="370"/>
        <end position="400"/>
    </location>
</feature>
<protein>
    <submittedName>
        <fullName evidence="3">Membrane protein</fullName>
    </submittedName>
</protein>
<feature type="region of interest" description="Disordered" evidence="1">
    <location>
        <begin position="459"/>
        <end position="539"/>
    </location>
</feature>
<name>A0ABQ4VAK7_9MYCO</name>